<evidence type="ECO:0000313" key="11">
    <source>
        <dbReference type="Proteomes" id="UP000256645"/>
    </source>
</evidence>
<keyword evidence="2 7" id="KW-0812">Transmembrane</keyword>
<dbReference type="EMBL" id="PDLM01000016">
    <property type="protein sequence ID" value="RDW59682.1"/>
    <property type="molecule type" value="Genomic_DNA"/>
</dbReference>
<dbReference type="Proteomes" id="UP000256645">
    <property type="component" value="Unassembled WGS sequence"/>
</dbReference>
<dbReference type="PANTHER" id="PTHR33048:SF47">
    <property type="entry name" value="INTEGRAL MEMBRANE PROTEIN-RELATED"/>
    <property type="match status" value="1"/>
</dbReference>
<proteinExistence type="inferred from homology"/>
<feature type="chain" id="PRO_5017726142" description="Rhodopsin domain-containing protein" evidence="8">
    <location>
        <begin position="23"/>
        <end position="251"/>
    </location>
</feature>
<dbReference type="AlphaFoldDB" id="A0A3D8QCU2"/>
<protein>
    <recommendedName>
        <fullName evidence="9">Rhodopsin domain-containing protein</fullName>
    </recommendedName>
</protein>
<keyword evidence="3 7" id="KW-1133">Transmembrane helix</keyword>
<comment type="subcellular location">
    <subcellularLocation>
        <location evidence="1">Membrane</location>
        <topology evidence="1">Multi-pass membrane protein</topology>
    </subcellularLocation>
</comment>
<dbReference type="GO" id="GO:0016020">
    <property type="term" value="C:membrane"/>
    <property type="evidence" value="ECO:0007669"/>
    <property type="project" value="UniProtKB-SubCell"/>
</dbReference>
<name>A0A3D8QCU2_9HELO</name>
<dbReference type="PANTHER" id="PTHR33048">
    <property type="entry name" value="PTH11-LIKE INTEGRAL MEMBRANE PROTEIN (AFU_ORTHOLOGUE AFUA_5G11245)"/>
    <property type="match status" value="1"/>
</dbReference>
<evidence type="ECO:0000256" key="8">
    <source>
        <dbReference type="SAM" id="SignalP"/>
    </source>
</evidence>
<keyword evidence="11" id="KW-1185">Reference proteome</keyword>
<dbReference type="InterPro" id="IPR052337">
    <property type="entry name" value="SAT4-like"/>
</dbReference>
<dbReference type="InterPro" id="IPR049326">
    <property type="entry name" value="Rhodopsin_dom_fungi"/>
</dbReference>
<feature type="transmembrane region" description="Helical" evidence="7">
    <location>
        <begin position="66"/>
        <end position="86"/>
    </location>
</feature>
<evidence type="ECO:0000259" key="9">
    <source>
        <dbReference type="Pfam" id="PF20684"/>
    </source>
</evidence>
<feature type="compositionally biased region" description="Basic and acidic residues" evidence="6">
    <location>
        <begin position="111"/>
        <end position="122"/>
    </location>
</feature>
<evidence type="ECO:0000256" key="7">
    <source>
        <dbReference type="SAM" id="Phobius"/>
    </source>
</evidence>
<comment type="similarity">
    <text evidence="5">Belongs to the SAT4 family.</text>
</comment>
<dbReference type="STRING" id="1849047.A0A3D8QCU2"/>
<evidence type="ECO:0000256" key="4">
    <source>
        <dbReference type="ARBA" id="ARBA00023136"/>
    </source>
</evidence>
<feature type="domain" description="Rhodopsin" evidence="9">
    <location>
        <begin position="1"/>
        <end position="92"/>
    </location>
</feature>
<feature type="signal peptide" evidence="8">
    <location>
        <begin position="1"/>
        <end position="22"/>
    </location>
</feature>
<comment type="caution">
    <text evidence="10">The sequence shown here is derived from an EMBL/GenBank/DDBJ whole genome shotgun (WGS) entry which is preliminary data.</text>
</comment>
<sequence>MSLRKKAFLLFIFALGSLSVLAVTISTASWVLTNTRSSAGVTSLVRLKFLIAFGNSLDVTWDNTDIIIWSLIEIYAALICGCLITIRPLLSKYMPSIFPGSSARETFTEQEQQRQKQFRGEESGGGGGQFKRRLRSMKLSSLDMSNDFGAKIRMEGSQWFVDSDTDPAIDPPIMPTTTEPVLTKISLPVEEKDLGVFDFGLKRVHSDTSQSTMTLDGTQTQWLSDTESTHELMETYPVATSFFKDMQEHRF</sequence>
<accession>A0A3D8QCU2</accession>
<dbReference type="OrthoDB" id="5329176at2759"/>
<evidence type="ECO:0000256" key="2">
    <source>
        <dbReference type="ARBA" id="ARBA00022692"/>
    </source>
</evidence>
<evidence type="ECO:0000256" key="3">
    <source>
        <dbReference type="ARBA" id="ARBA00022989"/>
    </source>
</evidence>
<evidence type="ECO:0000313" key="10">
    <source>
        <dbReference type="EMBL" id="RDW59682.1"/>
    </source>
</evidence>
<keyword evidence="8" id="KW-0732">Signal</keyword>
<organism evidence="10 11">
    <name type="scientific">Coleophoma cylindrospora</name>
    <dbReference type="NCBI Taxonomy" id="1849047"/>
    <lineage>
        <taxon>Eukaryota</taxon>
        <taxon>Fungi</taxon>
        <taxon>Dikarya</taxon>
        <taxon>Ascomycota</taxon>
        <taxon>Pezizomycotina</taxon>
        <taxon>Leotiomycetes</taxon>
        <taxon>Helotiales</taxon>
        <taxon>Dermateaceae</taxon>
        <taxon>Coleophoma</taxon>
    </lineage>
</organism>
<evidence type="ECO:0000256" key="1">
    <source>
        <dbReference type="ARBA" id="ARBA00004141"/>
    </source>
</evidence>
<gene>
    <name evidence="10" type="ORF">BP6252_12769</name>
</gene>
<evidence type="ECO:0000256" key="5">
    <source>
        <dbReference type="ARBA" id="ARBA00038359"/>
    </source>
</evidence>
<feature type="region of interest" description="Disordered" evidence="6">
    <location>
        <begin position="105"/>
        <end position="131"/>
    </location>
</feature>
<evidence type="ECO:0000256" key="6">
    <source>
        <dbReference type="SAM" id="MobiDB-lite"/>
    </source>
</evidence>
<keyword evidence="4 7" id="KW-0472">Membrane</keyword>
<reference evidence="10 11" key="1">
    <citation type="journal article" date="2018" name="IMA Fungus">
        <title>IMA Genome-F 9: Draft genome sequence of Annulohypoxylon stygium, Aspergillus mulundensis, Berkeleyomyces basicola (syn. Thielaviopsis basicola), Ceratocystis smalleyi, two Cercospora beticola strains, Coleophoma cylindrospora, Fusarium fracticaudum, Phialophora cf. hyalina, and Morchella septimelata.</title>
        <authorList>
            <person name="Wingfield B.D."/>
            <person name="Bills G.F."/>
            <person name="Dong Y."/>
            <person name="Huang W."/>
            <person name="Nel W.J."/>
            <person name="Swalarsk-Parry B.S."/>
            <person name="Vaghefi N."/>
            <person name="Wilken P.M."/>
            <person name="An Z."/>
            <person name="de Beer Z.W."/>
            <person name="De Vos L."/>
            <person name="Chen L."/>
            <person name="Duong T.A."/>
            <person name="Gao Y."/>
            <person name="Hammerbacher A."/>
            <person name="Kikkert J.R."/>
            <person name="Li Y."/>
            <person name="Li H."/>
            <person name="Li K."/>
            <person name="Li Q."/>
            <person name="Liu X."/>
            <person name="Ma X."/>
            <person name="Naidoo K."/>
            <person name="Pethybridge S.J."/>
            <person name="Sun J."/>
            <person name="Steenkamp E.T."/>
            <person name="van der Nest M.A."/>
            <person name="van Wyk S."/>
            <person name="Wingfield M.J."/>
            <person name="Xiong C."/>
            <person name="Yue Q."/>
            <person name="Zhang X."/>
        </authorList>
    </citation>
    <scope>NUCLEOTIDE SEQUENCE [LARGE SCALE GENOMIC DNA]</scope>
    <source>
        <strain evidence="10 11">BP6252</strain>
    </source>
</reference>
<dbReference type="Pfam" id="PF20684">
    <property type="entry name" value="Fung_rhodopsin"/>
    <property type="match status" value="1"/>
</dbReference>